<sequence>MRHVGLIATVLVLTAACAEGLTLGQTTSILRDDAAVLSRIELDGKTTALTADRSGCPQGTGRSVYTMTGDMPQGAEAAVTSTLASEFHTMGYQEAEGPHAQFGVNVSVLRKESLGIVFTVTLRTRKPNVEISGKTDCLPG</sequence>
<dbReference type="RefSeq" id="WP_262845538.1">
    <property type="nucleotide sequence ID" value="NZ_JANZYP010000040.1"/>
</dbReference>
<gene>
    <name evidence="2" type="ORF">ACFO8L_37345</name>
</gene>
<protein>
    <submittedName>
        <fullName evidence="2">Uncharacterized protein</fullName>
    </submittedName>
</protein>
<proteinExistence type="predicted"/>
<feature type="signal peptide" evidence="1">
    <location>
        <begin position="1"/>
        <end position="18"/>
    </location>
</feature>
<accession>A0ABV9EQR3</accession>
<dbReference type="PROSITE" id="PS51257">
    <property type="entry name" value="PROKAR_LIPOPROTEIN"/>
    <property type="match status" value="1"/>
</dbReference>
<keyword evidence="3" id="KW-1185">Reference proteome</keyword>
<feature type="chain" id="PRO_5046791969" evidence="1">
    <location>
        <begin position="19"/>
        <end position="140"/>
    </location>
</feature>
<evidence type="ECO:0000313" key="3">
    <source>
        <dbReference type="Proteomes" id="UP001595891"/>
    </source>
</evidence>
<organism evidence="2 3">
    <name type="scientific">Sphaerisporangium corydalis</name>
    <dbReference type="NCBI Taxonomy" id="1441875"/>
    <lineage>
        <taxon>Bacteria</taxon>
        <taxon>Bacillati</taxon>
        <taxon>Actinomycetota</taxon>
        <taxon>Actinomycetes</taxon>
        <taxon>Streptosporangiales</taxon>
        <taxon>Streptosporangiaceae</taxon>
        <taxon>Sphaerisporangium</taxon>
    </lineage>
</organism>
<dbReference type="Proteomes" id="UP001595891">
    <property type="component" value="Unassembled WGS sequence"/>
</dbReference>
<evidence type="ECO:0000313" key="2">
    <source>
        <dbReference type="EMBL" id="MFC4591807.1"/>
    </source>
</evidence>
<evidence type="ECO:0000256" key="1">
    <source>
        <dbReference type="SAM" id="SignalP"/>
    </source>
</evidence>
<reference evidence="3" key="1">
    <citation type="journal article" date="2019" name="Int. J. Syst. Evol. Microbiol.">
        <title>The Global Catalogue of Microorganisms (GCM) 10K type strain sequencing project: providing services to taxonomists for standard genome sequencing and annotation.</title>
        <authorList>
            <consortium name="The Broad Institute Genomics Platform"/>
            <consortium name="The Broad Institute Genome Sequencing Center for Infectious Disease"/>
            <person name="Wu L."/>
            <person name="Ma J."/>
        </authorList>
    </citation>
    <scope>NUCLEOTIDE SEQUENCE [LARGE SCALE GENOMIC DNA]</scope>
    <source>
        <strain evidence="3">CCUG 49560</strain>
    </source>
</reference>
<comment type="caution">
    <text evidence="2">The sequence shown here is derived from an EMBL/GenBank/DDBJ whole genome shotgun (WGS) entry which is preliminary data.</text>
</comment>
<dbReference type="EMBL" id="JBHSFN010000037">
    <property type="protein sequence ID" value="MFC4591807.1"/>
    <property type="molecule type" value="Genomic_DNA"/>
</dbReference>
<name>A0ABV9EQR3_9ACTN</name>
<keyword evidence="1" id="KW-0732">Signal</keyword>